<protein>
    <recommendedName>
        <fullName evidence="6">Transporter</fullName>
    </recommendedName>
</protein>
<keyword evidence="9" id="KW-1185">Reference proteome</keyword>
<dbReference type="PANTHER" id="PTHR42948:SF1">
    <property type="entry name" value="TRANSPORTER"/>
    <property type="match status" value="1"/>
</dbReference>
<feature type="transmembrane region" description="Helical" evidence="7">
    <location>
        <begin position="160"/>
        <end position="178"/>
    </location>
</feature>
<organism evidence="8 9">
    <name type="scientific">Vogesella oryzagri</name>
    <dbReference type="NCBI Taxonomy" id="3160864"/>
    <lineage>
        <taxon>Bacteria</taxon>
        <taxon>Pseudomonadati</taxon>
        <taxon>Pseudomonadota</taxon>
        <taxon>Betaproteobacteria</taxon>
        <taxon>Neisseriales</taxon>
        <taxon>Chromobacteriaceae</taxon>
        <taxon>Vogesella</taxon>
    </lineage>
</organism>
<keyword evidence="6" id="KW-0769">Symport</keyword>
<dbReference type="NCBIfam" id="NF037979">
    <property type="entry name" value="Na_transp"/>
    <property type="match status" value="1"/>
</dbReference>
<comment type="caution">
    <text evidence="8">The sequence shown here is derived from an EMBL/GenBank/DDBJ whole genome shotgun (WGS) entry which is preliminary data.</text>
</comment>
<dbReference type="PROSITE" id="PS50267">
    <property type="entry name" value="NA_NEUROTRAN_SYMP_3"/>
    <property type="match status" value="1"/>
</dbReference>
<dbReference type="PROSITE" id="PS00610">
    <property type="entry name" value="NA_NEUROTRAN_SYMP_1"/>
    <property type="match status" value="1"/>
</dbReference>
<feature type="transmembrane region" description="Helical" evidence="7">
    <location>
        <begin position="272"/>
        <end position="295"/>
    </location>
</feature>
<evidence type="ECO:0000256" key="2">
    <source>
        <dbReference type="ARBA" id="ARBA00022448"/>
    </source>
</evidence>
<dbReference type="PRINTS" id="PR00176">
    <property type="entry name" value="NANEUSMPORT"/>
</dbReference>
<keyword evidence="2 6" id="KW-0813">Transport</keyword>
<accession>A0ABV1M5W9</accession>
<evidence type="ECO:0000256" key="4">
    <source>
        <dbReference type="ARBA" id="ARBA00022989"/>
    </source>
</evidence>
<comment type="similarity">
    <text evidence="6">Belongs to the sodium:neurotransmitter symporter (SNF) (TC 2.A.22) family.</text>
</comment>
<feature type="transmembrane region" description="Helical" evidence="7">
    <location>
        <begin position="358"/>
        <end position="378"/>
    </location>
</feature>
<dbReference type="CDD" id="cd10336">
    <property type="entry name" value="SLC6sbd_Tyt1-Like"/>
    <property type="match status" value="1"/>
</dbReference>
<dbReference type="InterPro" id="IPR037272">
    <property type="entry name" value="SNS_sf"/>
</dbReference>
<evidence type="ECO:0000313" key="9">
    <source>
        <dbReference type="Proteomes" id="UP001433638"/>
    </source>
</evidence>
<evidence type="ECO:0000256" key="1">
    <source>
        <dbReference type="ARBA" id="ARBA00004141"/>
    </source>
</evidence>
<dbReference type="RefSeq" id="WP_349586553.1">
    <property type="nucleotide sequence ID" value="NZ_JBEFLD010000004.1"/>
</dbReference>
<feature type="transmembrane region" description="Helical" evidence="7">
    <location>
        <begin position="20"/>
        <end position="41"/>
    </location>
</feature>
<evidence type="ECO:0000256" key="7">
    <source>
        <dbReference type="SAM" id="Phobius"/>
    </source>
</evidence>
<feature type="transmembrane region" description="Helical" evidence="7">
    <location>
        <begin position="315"/>
        <end position="337"/>
    </location>
</feature>
<reference evidence="8" key="1">
    <citation type="submission" date="2024-06" db="EMBL/GenBank/DDBJ databases">
        <title>Genome sequence of Vogesella sp. MAHUQ-64.</title>
        <authorList>
            <person name="Huq M.A."/>
        </authorList>
    </citation>
    <scope>NUCLEOTIDE SEQUENCE</scope>
    <source>
        <strain evidence="8">MAHUQ-64</strain>
    </source>
</reference>
<dbReference type="InterPro" id="IPR047218">
    <property type="entry name" value="YocR/YhdH-like"/>
</dbReference>
<evidence type="ECO:0000256" key="5">
    <source>
        <dbReference type="ARBA" id="ARBA00023136"/>
    </source>
</evidence>
<keyword evidence="4 7" id="KW-1133">Transmembrane helix</keyword>
<evidence type="ECO:0000256" key="3">
    <source>
        <dbReference type="ARBA" id="ARBA00022692"/>
    </source>
</evidence>
<comment type="subcellular location">
    <subcellularLocation>
        <location evidence="1">Membrane</location>
        <topology evidence="1">Multi-pass membrane protein</topology>
    </subcellularLocation>
</comment>
<dbReference type="Proteomes" id="UP001433638">
    <property type="component" value="Unassembled WGS sequence"/>
</dbReference>
<gene>
    <name evidence="8" type="ORF">ABNW52_08860</name>
</gene>
<dbReference type="EMBL" id="JBEFLD010000004">
    <property type="protein sequence ID" value="MEQ6290725.1"/>
    <property type="molecule type" value="Genomic_DNA"/>
</dbReference>
<evidence type="ECO:0000256" key="6">
    <source>
        <dbReference type="RuleBase" id="RU003732"/>
    </source>
</evidence>
<name>A0ABV1M5W9_9NEIS</name>
<keyword evidence="3 6" id="KW-0812">Transmembrane</keyword>
<dbReference type="SUPFAM" id="SSF161070">
    <property type="entry name" value="SNF-like"/>
    <property type="match status" value="1"/>
</dbReference>
<dbReference type="Pfam" id="PF00209">
    <property type="entry name" value="SNF"/>
    <property type="match status" value="2"/>
</dbReference>
<feature type="transmembrane region" description="Helical" evidence="7">
    <location>
        <begin position="53"/>
        <end position="77"/>
    </location>
</feature>
<feature type="transmembrane region" description="Helical" evidence="7">
    <location>
        <begin position="229"/>
        <end position="251"/>
    </location>
</feature>
<feature type="transmembrane region" description="Helical" evidence="7">
    <location>
        <begin position="190"/>
        <end position="217"/>
    </location>
</feature>
<feature type="transmembrane region" description="Helical" evidence="7">
    <location>
        <begin position="98"/>
        <end position="117"/>
    </location>
</feature>
<evidence type="ECO:0000313" key="8">
    <source>
        <dbReference type="EMBL" id="MEQ6290725.1"/>
    </source>
</evidence>
<proteinExistence type="inferred from homology"/>
<feature type="transmembrane region" description="Helical" evidence="7">
    <location>
        <begin position="435"/>
        <end position="456"/>
    </location>
</feature>
<sequence length="462" mass="48886">MSKQTRPASNEATGNSRDGFTSSFGVLAATLGSAVGLGNIWKFPYVTGANGGAGFLVVYLLATLLVGLPVMIAEITLGRKARADAVTTLRTLAPVGQWWWLVGLSGVVAAFLIMSFYSEVAAWVFAYVFKAMRGDILSSDPKVTSAAFGALISDPWQSLLWQWGVLLLIGGILVCGVAKGIEAVTKKLMPLLFILLLVICARSLLLPGAAAGLSFLFTPDWSKLSASVVLVAMGLAFFKLSIGMGTMITYGSYFRDQQNVPATTVRVMAADLFVSMLAGIAIFPAVFSFGFQPAAGPSLLFITIPAVFASMPFGHLFMVLFFVLSAVAATGAMLSLLEVPVSVMVGRFGISRPRATMLNLLLLALVGASCALSNNVLADAKLFGMTFFDLFDYLSSNILLPLGGICICLFVGWVWGKAQLAAALSNQGVLANGKVVAVVYLLLKYITPVLIALVMLKGLGWL</sequence>
<keyword evidence="5 7" id="KW-0472">Membrane</keyword>
<feature type="transmembrane region" description="Helical" evidence="7">
    <location>
        <begin position="398"/>
        <end position="415"/>
    </location>
</feature>
<dbReference type="PANTHER" id="PTHR42948">
    <property type="entry name" value="TRANSPORTER"/>
    <property type="match status" value="1"/>
</dbReference>
<dbReference type="InterPro" id="IPR000175">
    <property type="entry name" value="Na/ntran_symport"/>
</dbReference>